<evidence type="ECO:0000256" key="1">
    <source>
        <dbReference type="SAM" id="MobiDB-lite"/>
    </source>
</evidence>
<dbReference type="OrthoDB" id="5520329at2"/>
<dbReference type="EMBL" id="CP012670">
    <property type="protein sequence ID" value="AUX20141.1"/>
    <property type="molecule type" value="Genomic_DNA"/>
</dbReference>
<accession>A0A4P2PUH2</accession>
<dbReference type="AlphaFoldDB" id="A0A4P2PUH2"/>
<name>A0A4P2PUH2_SORCE</name>
<reference evidence="2 3" key="1">
    <citation type="submission" date="2015-09" db="EMBL/GenBank/DDBJ databases">
        <title>Sorangium comparison.</title>
        <authorList>
            <person name="Zaburannyi N."/>
            <person name="Bunk B."/>
            <person name="Overmann J."/>
            <person name="Mueller R."/>
        </authorList>
    </citation>
    <scope>NUCLEOTIDE SEQUENCE [LARGE SCALE GENOMIC DNA]</scope>
    <source>
        <strain evidence="2 3">So ceGT47</strain>
    </source>
</reference>
<protein>
    <submittedName>
        <fullName evidence="2">Uncharacterized protein</fullName>
    </submittedName>
</protein>
<evidence type="ECO:0000313" key="2">
    <source>
        <dbReference type="EMBL" id="AUX20141.1"/>
    </source>
</evidence>
<gene>
    <name evidence="2" type="ORF">SOCEGT47_006050</name>
</gene>
<organism evidence="2 3">
    <name type="scientific">Sorangium cellulosum</name>
    <name type="common">Polyangium cellulosum</name>
    <dbReference type="NCBI Taxonomy" id="56"/>
    <lineage>
        <taxon>Bacteria</taxon>
        <taxon>Pseudomonadati</taxon>
        <taxon>Myxococcota</taxon>
        <taxon>Polyangia</taxon>
        <taxon>Polyangiales</taxon>
        <taxon>Polyangiaceae</taxon>
        <taxon>Sorangium</taxon>
    </lineage>
</organism>
<dbReference type="RefSeq" id="WP_129345116.1">
    <property type="nucleotide sequence ID" value="NZ_CP012670.1"/>
</dbReference>
<feature type="region of interest" description="Disordered" evidence="1">
    <location>
        <begin position="1"/>
        <end position="47"/>
    </location>
</feature>
<proteinExistence type="predicted"/>
<feature type="compositionally biased region" description="Low complexity" evidence="1">
    <location>
        <begin position="29"/>
        <end position="47"/>
    </location>
</feature>
<evidence type="ECO:0000313" key="3">
    <source>
        <dbReference type="Proteomes" id="UP000295781"/>
    </source>
</evidence>
<sequence>MTVAQRGDTPAIGLALKEKPPAPRPAAAPGPGRAAGPRAAAAGPAAKGAAAKGAAAKGAAAKGASGCGMVDGYDCQELMTCDILTEDGTSNGTCGGTCLDADSSGFEARPSIVWIGPAAEQPSCADALLDGGRGGETALVDYERLVAEPNRELRCDPCACTEPACVLPGGLTVTSGWMCDESPGETVTSFRAPPGWDGACVAPRRGGARGVRLVRGRSRHRAPLRGRAGRGAARRCSAG</sequence>
<dbReference type="Proteomes" id="UP000295781">
    <property type="component" value="Chromosome"/>
</dbReference>